<dbReference type="SMR" id="G5ADY8"/>
<dbReference type="AlphaFoldDB" id="G5ADY8"/>
<protein>
    <recommendedName>
        <fullName evidence="4">Bzip transcription factor</fullName>
    </recommendedName>
</protein>
<dbReference type="OMA" id="LIAENCM"/>
<feature type="non-terminal residue" evidence="2">
    <location>
        <position position="253"/>
    </location>
</feature>
<proteinExistence type="predicted"/>
<evidence type="ECO:0000313" key="2">
    <source>
        <dbReference type="EMBL" id="EGZ06390.1"/>
    </source>
</evidence>
<evidence type="ECO:0000256" key="1">
    <source>
        <dbReference type="SAM" id="MobiDB-lite"/>
    </source>
</evidence>
<accession>G5ADY8</accession>
<dbReference type="Proteomes" id="UP000002640">
    <property type="component" value="Unassembled WGS sequence"/>
</dbReference>
<dbReference type="InParanoid" id="G5ADY8"/>
<feature type="non-terminal residue" evidence="2">
    <location>
        <position position="1"/>
    </location>
</feature>
<keyword evidence="3" id="KW-1185">Reference proteome</keyword>
<dbReference type="EMBL" id="JH159164">
    <property type="protein sequence ID" value="EGZ06390.1"/>
    <property type="molecule type" value="Genomic_DNA"/>
</dbReference>
<reference evidence="2 3" key="1">
    <citation type="journal article" date="2006" name="Science">
        <title>Phytophthora genome sequences uncover evolutionary origins and mechanisms of pathogenesis.</title>
        <authorList>
            <person name="Tyler B.M."/>
            <person name="Tripathy S."/>
            <person name="Zhang X."/>
            <person name="Dehal P."/>
            <person name="Jiang R.H."/>
            <person name="Aerts A."/>
            <person name="Arredondo F.D."/>
            <person name="Baxter L."/>
            <person name="Bensasson D."/>
            <person name="Beynon J.L."/>
            <person name="Chapman J."/>
            <person name="Damasceno C.M."/>
            <person name="Dorrance A.E."/>
            <person name="Dou D."/>
            <person name="Dickerman A.W."/>
            <person name="Dubchak I.L."/>
            <person name="Garbelotto M."/>
            <person name="Gijzen M."/>
            <person name="Gordon S.G."/>
            <person name="Govers F."/>
            <person name="Grunwald N.J."/>
            <person name="Huang W."/>
            <person name="Ivors K.L."/>
            <person name="Jones R.W."/>
            <person name="Kamoun S."/>
            <person name="Krampis K."/>
            <person name="Lamour K.H."/>
            <person name="Lee M.K."/>
            <person name="McDonald W.H."/>
            <person name="Medina M."/>
            <person name="Meijer H.J."/>
            <person name="Nordberg E.K."/>
            <person name="Maclean D.J."/>
            <person name="Ospina-Giraldo M.D."/>
            <person name="Morris P.F."/>
            <person name="Phuntumart V."/>
            <person name="Putnam N.H."/>
            <person name="Rash S."/>
            <person name="Rose J.K."/>
            <person name="Sakihama Y."/>
            <person name="Salamov A.A."/>
            <person name="Savidor A."/>
            <person name="Scheuring C.F."/>
            <person name="Smith B.M."/>
            <person name="Sobral B.W."/>
            <person name="Terry A."/>
            <person name="Torto-Alalibo T.A."/>
            <person name="Win J."/>
            <person name="Xu Z."/>
            <person name="Zhang H."/>
            <person name="Grigoriev I.V."/>
            <person name="Rokhsar D.S."/>
            <person name="Boore J.L."/>
        </authorList>
    </citation>
    <scope>NUCLEOTIDE SEQUENCE [LARGE SCALE GENOMIC DNA]</scope>
    <source>
        <strain evidence="2 3">P6497</strain>
    </source>
</reference>
<dbReference type="RefSeq" id="XP_009538287.1">
    <property type="nucleotide sequence ID" value="XM_009539992.1"/>
</dbReference>
<dbReference type="KEGG" id="psoj:PHYSODRAFT_376035"/>
<name>G5ADY8_PHYSP</name>
<gene>
    <name evidence="2" type="ORF">PHYSODRAFT_376035</name>
</gene>
<evidence type="ECO:0008006" key="4">
    <source>
        <dbReference type="Google" id="ProtNLM"/>
    </source>
</evidence>
<sequence>KHRRKSKKIVSSSTTTKKSRGWGPFQSVLKERSVDFNLTLDVQNLQQQVRDLTTLRDVLSTRTMPRRYSPEGSLFHVVKEYFHVFRTGWAVQEVGRKRRMGEQDQRQFLHSVMDPEVDVDNGLRGLDVMAEQILMYSTFIRFIRTTLQSSEIVTAEDSVIIKTQGTLRFQVSRNTIERIFPHIIGDECLVAQLVGQEVEPSISLTFFFNSDGKCCRYEMDLDYVDTFASIVKDAEKLEMLLGRALIAENCMFG</sequence>
<evidence type="ECO:0000313" key="3">
    <source>
        <dbReference type="Proteomes" id="UP000002640"/>
    </source>
</evidence>
<feature type="region of interest" description="Disordered" evidence="1">
    <location>
        <begin position="1"/>
        <end position="22"/>
    </location>
</feature>
<dbReference type="GeneID" id="20650523"/>
<organism evidence="2 3">
    <name type="scientific">Phytophthora sojae (strain P6497)</name>
    <name type="common">Soybean stem and root rot agent</name>
    <name type="synonym">Phytophthora megasperma f. sp. glycines</name>
    <dbReference type="NCBI Taxonomy" id="1094619"/>
    <lineage>
        <taxon>Eukaryota</taxon>
        <taxon>Sar</taxon>
        <taxon>Stramenopiles</taxon>
        <taxon>Oomycota</taxon>
        <taxon>Peronosporomycetes</taxon>
        <taxon>Peronosporales</taxon>
        <taxon>Peronosporaceae</taxon>
        <taxon>Phytophthora</taxon>
    </lineage>
</organism>